<evidence type="ECO:0000313" key="4">
    <source>
        <dbReference type="Proteomes" id="UP000265000"/>
    </source>
</evidence>
<reference evidence="3" key="1">
    <citation type="submission" date="2025-08" db="UniProtKB">
        <authorList>
            <consortium name="Ensembl"/>
        </authorList>
    </citation>
    <scope>IDENTIFICATION</scope>
</reference>
<feature type="compositionally biased region" description="Low complexity" evidence="1">
    <location>
        <begin position="22"/>
        <end position="32"/>
    </location>
</feature>
<dbReference type="InterPro" id="IPR031273">
    <property type="entry name" value="PARP4"/>
</dbReference>
<keyword evidence="4" id="KW-1185">Reference proteome</keyword>
<name>A0A3Q2UPR1_FUNHE</name>
<dbReference type="GO" id="GO:0003950">
    <property type="term" value="F:NAD+ poly-ADP-ribosyltransferase activity"/>
    <property type="evidence" value="ECO:0007669"/>
    <property type="project" value="InterPro"/>
</dbReference>
<proteinExistence type="predicted"/>
<dbReference type="Pfam" id="PF26156">
    <property type="entry name" value="PARP4_MVP-ID"/>
    <property type="match status" value="1"/>
</dbReference>
<dbReference type="Ensembl" id="ENSFHET00000029298.1">
    <property type="protein sequence ID" value="ENSFHEP00000034235.1"/>
    <property type="gene ID" value="ENSFHEG00000021878.1"/>
</dbReference>
<dbReference type="GO" id="GO:0005737">
    <property type="term" value="C:cytoplasm"/>
    <property type="evidence" value="ECO:0007669"/>
    <property type="project" value="TreeGrafter"/>
</dbReference>
<accession>A0A3Q2UPR1</accession>
<feature type="region of interest" description="Disordered" evidence="1">
    <location>
        <begin position="1"/>
        <end position="58"/>
    </location>
</feature>
<reference evidence="3" key="2">
    <citation type="submission" date="2025-09" db="UniProtKB">
        <authorList>
            <consortium name="Ensembl"/>
        </authorList>
    </citation>
    <scope>IDENTIFICATION</scope>
</reference>
<dbReference type="PANTHER" id="PTHR46530">
    <property type="entry name" value="PROTEIN MONO-ADP-RIBOSYLTRANSFERASE PARP4"/>
    <property type="match status" value="1"/>
</dbReference>
<sequence>MDEPLDSRPKSLARNAKHFICAAPAPESSSPERSSDPLPPPPPPVKHAQEISNFPEPASQIEKMKRLSRLLASRHLQRPDGSPLKMSCSLPSTRPAEPMGILPAQRFSARSFRMQAAPIVPTVCLRILKKASVMDPCPDTGGDGFWELTVELGELINLNVDAFANVFLKNRGIHSLGAKAHADILKLVATLLVLQLMRVEKLEEGKLLQSLFRLTEPSQSRSERWQRVKKAVDWVCWADRQYPCICSRLEFGWSWESSTRQLLGFERLPPSSPLVSLDLNNIIHYM</sequence>
<dbReference type="InterPro" id="IPR058904">
    <property type="entry name" value="PARP4_MVP-ID"/>
</dbReference>
<dbReference type="PANTHER" id="PTHR46530:SF1">
    <property type="entry name" value="PROTEIN MONO-ADP-RIBOSYLTRANSFERASE PARP4"/>
    <property type="match status" value="1"/>
</dbReference>
<evidence type="ECO:0000256" key="1">
    <source>
        <dbReference type="SAM" id="MobiDB-lite"/>
    </source>
</evidence>
<dbReference type="GeneTree" id="ENSGT00940000160555"/>
<feature type="domain" description="PARP4 MVP-ID C-terminal" evidence="2">
    <location>
        <begin position="143"/>
        <end position="275"/>
    </location>
</feature>
<organism evidence="3 4">
    <name type="scientific">Fundulus heteroclitus</name>
    <name type="common">Killifish</name>
    <name type="synonym">Mummichog</name>
    <dbReference type="NCBI Taxonomy" id="8078"/>
    <lineage>
        <taxon>Eukaryota</taxon>
        <taxon>Metazoa</taxon>
        <taxon>Chordata</taxon>
        <taxon>Craniata</taxon>
        <taxon>Vertebrata</taxon>
        <taxon>Euteleostomi</taxon>
        <taxon>Actinopterygii</taxon>
        <taxon>Neopterygii</taxon>
        <taxon>Teleostei</taxon>
        <taxon>Neoteleostei</taxon>
        <taxon>Acanthomorphata</taxon>
        <taxon>Ovalentaria</taxon>
        <taxon>Atherinomorphae</taxon>
        <taxon>Cyprinodontiformes</taxon>
        <taxon>Fundulidae</taxon>
        <taxon>Fundulus</taxon>
    </lineage>
</organism>
<evidence type="ECO:0000313" key="3">
    <source>
        <dbReference type="Ensembl" id="ENSFHEP00000034235.1"/>
    </source>
</evidence>
<dbReference type="AlphaFoldDB" id="A0A3Q2UPR1"/>
<dbReference type="STRING" id="8078.ENSFHEP00000034235"/>
<evidence type="ECO:0000259" key="2">
    <source>
        <dbReference type="Pfam" id="PF26156"/>
    </source>
</evidence>
<dbReference type="Proteomes" id="UP000265000">
    <property type="component" value="Unplaced"/>
</dbReference>
<protein>
    <recommendedName>
        <fullName evidence="2">PARP4 MVP-ID C-terminal domain-containing protein</fullName>
    </recommendedName>
</protein>